<accession>A0A142ENS2</accession>
<dbReference type="SUPFAM" id="SSF55068">
    <property type="entry name" value="Peptide methionine sulfoxide reductase"/>
    <property type="match status" value="1"/>
</dbReference>
<dbReference type="InterPro" id="IPR036509">
    <property type="entry name" value="Met_Sox_Rdtase_MsrA_sf"/>
</dbReference>
<evidence type="ECO:0000313" key="7">
    <source>
        <dbReference type="Proteomes" id="UP000073816"/>
    </source>
</evidence>
<reference evidence="6 7" key="2">
    <citation type="journal article" date="2016" name="Genome Announc.">
        <title>Complete Genome Sequence of Algoriphagus sp. Strain M8-2, Isolated from a Brackish Lake.</title>
        <authorList>
            <person name="Muraguchi Y."/>
            <person name="Kushimoto K."/>
            <person name="Ohtsubo Y."/>
            <person name="Suzuki T."/>
            <person name="Dohra H."/>
            <person name="Kimbara K."/>
            <person name="Shintani M."/>
        </authorList>
    </citation>
    <scope>NUCLEOTIDE SEQUENCE [LARGE SCALE GENOMIC DNA]</scope>
    <source>
        <strain evidence="6 7">M8-2</strain>
    </source>
</reference>
<protein>
    <recommendedName>
        <fullName evidence="4">Peptide methionine sulfoxide reductase MsrA</fullName>
        <shortName evidence="4">Protein-methionine-S-oxide reductase</shortName>
        <ecNumber evidence="4">1.8.4.11</ecNumber>
    </recommendedName>
    <alternativeName>
        <fullName evidence="4">Peptide-methionine (S)-S-oxide reductase</fullName>
        <shortName evidence="4">Peptide Met(O) reductase</shortName>
    </alternativeName>
</protein>
<comment type="similarity">
    <text evidence="4">Belongs to the MsrA Met sulfoxide reductase family.</text>
</comment>
<dbReference type="EC" id="1.8.4.11" evidence="4"/>
<dbReference type="EMBL" id="CP012836">
    <property type="protein sequence ID" value="AMQ56777.1"/>
    <property type="molecule type" value="Genomic_DNA"/>
</dbReference>
<keyword evidence="7" id="KW-1185">Reference proteome</keyword>
<dbReference type="Gene3D" id="3.30.1060.10">
    <property type="entry name" value="Peptide methionine sulphoxide reductase MsrA"/>
    <property type="match status" value="1"/>
</dbReference>
<gene>
    <name evidence="4" type="primary">msrA</name>
    <name evidence="6" type="ORF">AO498_10095</name>
</gene>
<proteinExistence type="inferred from homology"/>
<dbReference type="GO" id="GO:0008113">
    <property type="term" value="F:peptide-methionine (S)-S-oxide reductase activity"/>
    <property type="evidence" value="ECO:0007669"/>
    <property type="project" value="UniProtKB-UniRule"/>
</dbReference>
<feature type="active site" evidence="4">
    <location>
        <position position="27"/>
    </location>
</feature>
<comment type="catalytic activity">
    <reaction evidence="3 4">
        <text>[thioredoxin]-disulfide + L-methionine + H2O = L-methionine (S)-S-oxide + [thioredoxin]-dithiol</text>
        <dbReference type="Rhea" id="RHEA:19993"/>
        <dbReference type="Rhea" id="RHEA-COMP:10698"/>
        <dbReference type="Rhea" id="RHEA-COMP:10700"/>
        <dbReference type="ChEBI" id="CHEBI:15377"/>
        <dbReference type="ChEBI" id="CHEBI:29950"/>
        <dbReference type="ChEBI" id="CHEBI:50058"/>
        <dbReference type="ChEBI" id="CHEBI:57844"/>
        <dbReference type="ChEBI" id="CHEBI:58772"/>
        <dbReference type="EC" id="1.8.4.11"/>
    </reaction>
</comment>
<name>A0A142ENS2_9BACT</name>
<dbReference type="HAMAP" id="MF_01401">
    <property type="entry name" value="MsrA"/>
    <property type="match status" value="1"/>
</dbReference>
<dbReference type="Proteomes" id="UP000073816">
    <property type="component" value="Chromosome"/>
</dbReference>
<evidence type="ECO:0000256" key="4">
    <source>
        <dbReference type="HAMAP-Rule" id="MF_01401"/>
    </source>
</evidence>
<organism evidence="6 7">
    <name type="scientific">Algoriphagus sanaruensis</name>
    <dbReference type="NCBI Taxonomy" id="1727163"/>
    <lineage>
        <taxon>Bacteria</taxon>
        <taxon>Pseudomonadati</taxon>
        <taxon>Bacteroidota</taxon>
        <taxon>Cytophagia</taxon>
        <taxon>Cytophagales</taxon>
        <taxon>Cyclobacteriaceae</taxon>
        <taxon>Algoriphagus</taxon>
    </lineage>
</organism>
<comment type="function">
    <text evidence="4">Has an important function as a repair enzyme for proteins that have been inactivated by oxidation. Catalyzes the reversible oxidation-reduction of methionine sulfoxide in proteins to methionine.</text>
</comment>
<evidence type="ECO:0000259" key="5">
    <source>
        <dbReference type="Pfam" id="PF01625"/>
    </source>
</evidence>
<dbReference type="OrthoDB" id="4174719at2"/>
<dbReference type="PANTHER" id="PTHR43774">
    <property type="entry name" value="PEPTIDE METHIONINE SULFOXIDE REDUCTASE"/>
    <property type="match status" value="1"/>
</dbReference>
<keyword evidence="1 4" id="KW-0560">Oxidoreductase</keyword>
<evidence type="ECO:0000256" key="2">
    <source>
        <dbReference type="ARBA" id="ARBA00047806"/>
    </source>
</evidence>
<dbReference type="PANTHER" id="PTHR43774:SF1">
    <property type="entry name" value="PEPTIDE METHIONINE SULFOXIDE REDUCTASE MSRA 2"/>
    <property type="match status" value="1"/>
</dbReference>
<dbReference type="GO" id="GO:0033744">
    <property type="term" value="F:L-methionine:thioredoxin-disulfide S-oxidoreductase activity"/>
    <property type="evidence" value="ECO:0007669"/>
    <property type="project" value="RHEA"/>
</dbReference>
<dbReference type="InterPro" id="IPR002569">
    <property type="entry name" value="Met_Sox_Rdtase_MsrA_dom"/>
</dbReference>
<comment type="catalytic activity">
    <reaction evidence="2 4">
        <text>L-methionyl-[protein] + [thioredoxin]-disulfide + H2O = L-methionyl-(S)-S-oxide-[protein] + [thioredoxin]-dithiol</text>
        <dbReference type="Rhea" id="RHEA:14217"/>
        <dbReference type="Rhea" id="RHEA-COMP:10698"/>
        <dbReference type="Rhea" id="RHEA-COMP:10700"/>
        <dbReference type="Rhea" id="RHEA-COMP:12313"/>
        <dbReference type="Rhea" id="RHEA-COMP:12315"/>
        <dbReference type="ChEBI" id="CHEBI:15377"/>
        <dbReference type="ChEBI" id="CHEBI:16044"/>
        <dbReference type="ChEBI" id="CHEBI:29950"/>
        <dbReference type="ChEBI" id="CHEBI:44120"/>
        <dbReference type="ChEBI" id="CHEBI:50058"/>
        <dbReference type="EC" id="1.8.4.11"/>
    </reaction>
</comment>
<evidence type="ECO:0000256" key="3">
    <source>
        <dbReference type="ARBA" id="ARBA00048782"/>
    </source>
</evidence>
<dbReference type="RefSeq" id="WP_067546869.1">
    <property type="nucleotide sequence ID" value="NZ_CP012836.1"/>
</dbReference>
<dbReference type="NCBIfam" id="TIGR00401">
    <property type="entry name" value="msrA"/>
    <property type="match status" value="1"/>
</dbReference>
<dbReference type="PATRIC" id="fig|1727163.4.peg.2110"/>
<sequence length="193" mass="21956">MQDPNHLPKTQFEIPINQEAIVLGAGCFWCTEAVFQRLNGVEKVISGYAGGIIPNPTYRQICTGTTGHAEVVAVFYNPQLISLAEILEVFWATHDPTTVNRQGADVGPQYRSSIFYFSEDQADLARKLKLELNQKAVFDSPVVTEITPFSNFYEAEDYHQNYFNENGMQPYCQFVVRPKVDKLKTYFQSKLKN</sequence>
<feature type="domain" description="Peptide methionine sulphoxide reductase MsrA" evidence="5">
    <location>
        <begin position="21"/>
        <end position="173"/>
    </location>
</feature>
<evidence type="ECO:0000313" key="6">
    <source>
        <dbReference type="EMBL" id="AMQ56777.1"/>
    </source>
</evidence>
<dbReference type="Pfam" id="PF01625">
    <property type="entry name" value="PMSR"/>
    <property type="match status" value="1"/>
</dbReference>
<evidence type="ECO:0000256" key="1">
    <source>
        <dbReference type="ARBA" id="ARBA00023002"/>
    </source>
</evidence>
<dbReference type="AlphaFoldDB" id="A0A142ENS2"/>
<dbReference type="STRING" id="1727163.AO498_10095"/>
<dbReference type="KEGG" id="alm:AO498_10095"/>
<reference evidence="7" key="1">
    <citation type="submission" date="2015-09" db="EMBL/GenBank/DDBJ databases">
        <title>Complete sequence of Algoriphagus sp. M8-2.</title>
        <authorList>
            <person name="Shintani M."/>
        </authorList>
    </citation>
    <scope>NUCLEOTIDE SEQUENCE [LARGE SCALE GENOMIC DNA]</scope>
    <source>
        <strain evidence="7">M8-2</strain>
    </source>
</reference>